<evidence type="ECO:0000313" key="1">
    <source>
        <dbReference type="EMBL" id="MFD1570520.1"/>
    </source>
</evidence>
<dbReference type="EMBL" id="JBHUDB010000004">
    <property type="protein sequence ID" value="MFD1570520.1"/>
    <property type="molecule type" value="Genomic_DNA"/>
</dbReference>
<protein>
    <recommendedName>
        <fullName evidence="3">DUF4142 domain-containing protein</fullName>
    </recommendedName>
</protein>
<dbReference type="AlphaFoldDB" id="A0ABD6C042"/>
<evidence type="ECO:0000313" key="2">
    <source>
        <dbReference type="Proteomes" id="UP001597185"/>
    </source>
</evidence>
<dbReference type="Proteomes" id="UP001597185">
    <property type="component" value="Unassembled WGS sequence"/>
</dbReference>
<sequence length="182" mass="19125">MKRRRVIVSSASFAGLATFSGCLDGVTGGDGSITGGGDGVDDDRREIARTYDDALVARNDAVTARDEGVSSFNDEAYPEAIDSIEAGLVDIEEAESMFAESATLAREITEETAAEICELSAEEVRIQTDATEAALSAARAADEGESAETINGHIETFRSHRDEAEALTVEDTDAVVSALGLE</sequence>
<comment type="caution">
    <text evidence="1">The sequence shown here is derived from an EMBL/GenBank/DDBJ whole genome shotgun (WGS) entry which is preliminary data.</text>
</comment>
<name>A0ABD6C042_9EURY</name>
<dbReference type="RefSeq" id="WP_256416783.1">
    <property type="nucleotide sequence ID" value="NZ_JANHDL010000001.1"/>
</dbReference>
<evidence type="ECO:0008006" key="3">
    <source>
        <dbReference type="Google" id="ProtNLM"/>
    </source>
</evidence>
<reference evidence="1 2" key="1">
    <citation type="journal article" date="2019" name="Int. J. Syst. Evol. Microbiol.">
        <title>The Global Catalogue of Microorganisms (GCM) 10K type strain sequencing project: providing services to taxonomists for standard genome sequencing and annotation.</title>
        <authorList>
            <consortium name="The Broad Institute Genomics Platform"/>
            <consortium name="The Broad Institute Genome Sequencing Center for Infectious Disease"/>
            <person name="Wu L."/>
            <person name="Ma J."/>
        </authorList>
    </citation>
    <scope>NUCLEOTIDE SEQUENCE [LARGE SCALE GENOMIC DNA]</scope>
    <source>
        <strain evidence="1 2">CGMCC 1.12689</strain>
    </source>
</reference>
<keyword evidence="2" id="KW-1185">Reference proteome</keyword>
<organism evidence="1 2">
    <name type="scientific">Halorubrum laminariae</name>
    <dbReference type="NCBI Taxonomy" id="1433523"/>
    <lineage>
        <taxon>Archaea</taxon>
        <taxon>Methanobacteriati</taxon>
        <taxon>Methanobacteriota</taxon>
        <taxon>Stenosarchaea group</taxon>
        <taxon>Halobacteria</taxon>
        <taxon>Halobacteriales</taxon>
        <taxon>Haloferacaceae</taxon>
        <taxon>Halorubrum</taxon>
    </lineage>
</organism>
<gene>
    <name evidence="1" type="ORF">ACFR9T_07955</name>
</gene>
<dbReference type="PROSITE" id="PS51257">
    <property type="entry name" value="PROKAR_LIPOPROTEIN"/>
    <property type="match status" value="1"/>
</dbReference>
<proteinExistence type="predicted"/>
<accession>A0ABD6C042</accession>